<name>A0A1I7WH27_HETBA</name>
<keyword evidence="1" id="KW-1185">Reference proteome</keyword>
<protein>
    <submittedName>
        <fullName evidence="2">BEACH-type PH domain-containing protein</fullName>
    </submittedName>
</protein>
<evidence type="ECO:0000313" key="2">
    <source>
        <dbReference type="WBParaSite" id="Hba_04299"/>
    </source>
</evidence>
<evidence type="ECO:0000313" key="1">
    <source>
        <dbReference type="Proteomes" id="UP000095283"/>
    </source>
</evidence>
<reference evidence="2" key="1">
    <citation type="submission" date="2016-11" db="UniProtKB">
        <authorList>
            <consortium name="WormBaseParasite"/>
        </authorList>
    </citation>
    <scope>IDENTIFICATION</scope>
</reference>
<dbReference type="Proteomes" id="UP000095283">
    <property type="component" value="Unplaced"/>
</dbReference>
<sequence length="132" mass="15208">MRRQYGQFPTTDMLLCGNSRYDMWNLLEEPTGMSVAAMHLETQSEMSEQQLAVCSEEVNYIILITKLLSPVLLAPWERIVVSGLRCVLLQDGRIINIDNFDSNPRALFLTNYRIVFKGRPTNPFCEYSILEN</sequence>
<organism evidence="1 2">
    <name type="scientific">Heterorhabditis bacteriophora</name>
    <name type="common">Entomopathogenic nematode worm</name>
    <dbReference type="NCBI Taxonomy" id="37862"/>
    <lineage>
        <taxon>Eukaryota</taxon>
        <taxon>Metazoa</taxon>
        <taxon>Ecdysozoa</taxon>
        <taxon>Nematoda</taxon>
        <taxon>Chromadorea</taxon>
        <taxon>Rhabditida</taxon>
        <taxon>Rhabditina</taxon>
        <taxon>Rhabditomorpha</taxon>
        <taxon>Strongyloidea</taxon>
        <taxon>Heterorhabditidae</taxon>
        <taxon>Heterorhabditis</taxon>
    </lineage>
</organism>
<proteinExistence type="predicted"/>
<accession>A0A1I7WH27</accession>
<dbReference type="AlphaFoldDB" id="A0A1I7WH27"/>
<dbReference type="WBParaSite" id="Hba_04299">
    <property type="protein sequence ID" value="Hba_04299"/>
    <property type="gene ID" value="Hba_04299"/>
</dbReference>